<comment type="caution">
    <text evidence="1">The sequence shown here is derived from an EMBL/GenBank/DDBJ whole genome shotgun (WGS) entry which is preliminary data.</text>
</comment>
<name>A0ABT4U301_9ACTN</name>
<dbReference type="Proteomes" id="UP001527866">
    <property type="component" value="Unassembled WGS sequence"/>
</dbReference>
<protein>
    <submittedName>
        <fullName evidence="1">Uncharacterized protein</fullName>
    </submittedName>
</protein>
<dbReference type="EMBL" id="JAQFWQ010000023">
    <property type="protein sequence ID" value="MDA2811071.1"/>
    <property type="molecule type" value="Genomic_DNA"/>
</dbReference>
<proteinExistence type="predicted"/>
<keyword evidence="2" id="KW-1185">Reference proteome</keyword>
<gene>
    <name evidence="1" type="ORF">O4J56_10525</name>
</gene>
<accession>A0ABT4U301</accession>
<reference evidence="1 2" key="1">
    <citation type="submission" date="2023-01" db="EMBL/GenBank/DDBJ databases">
        <title>Draft genome sequence of Nocardiopsis sp. RSe5-2 isolated from halophytes.</title>
        <authorList>
            <person name="Duangmal K."/>
            <person name="Chantavorakit T."/>
        </authorList>
    </citation>
    <scope>NUCLEOTIDE SEQUENCE [LARGE SCALE GENOMIC DNA]</scope>
    <source>
        <strain evidence="1 2">RSe5-2</strain>
    </source>
</reference>
<evidence type="ECO:0000313" key="1">
    <source>
        <dbReference type="EMBL" id="MDA2811071.1"/>
    </source>
</evidence>
<dbReference type="RefSeq" id="WP_270685536.1">
    <property type="nucleotide sequence ID" value="NZ_JAQFWQ010000023.1"/>
</dbReference>
<organism evidence="1 2">
    <name type="scientific">Nocardiopsis endophytica</name>
    <dbReference type="NCBI Taxonomy" id="3018445"/>
    <lineage>
        <taxon>Bacteria</taxon>
        <taxon>Bacillati</taxon>
        <taxon>Actinomycetota</taxon>
        <taxon>Actinomycetes</taxon>
        <taxon>Streptosporangiales</taxon>
        <taxon>Nocardiopsidaceae</taxon>
        <taxon>Nocardiopsis</taxon>
    </lineage>
</organism>
<sequence>MKYVEAYRTGDGSYWSNPQVYLERLPELVPDLPEGARAFASEAGHYNYYSRRCVKDLKLARVDLPLGDDAPLRLRFAPNPFKHDAGLTLTYTGAEAFTVDSDDGDGLVGLGDVMLDEVLPAAEGCTHEIAFRWGRVTIACTDLHAEWQEDPQA</sequence>
<evidence type="ECO:0000313" key="2">
    <source>
        <dbReference type="Proteomes" id="UP001527866"/>
    </source>
</evidence>